<dbReference type="VEuPathDB" id="FungiDB:CHGG_08996"/>
<dbReference type="STRING" id="306901.Q2GSQ8"/>
<evidence type="ECO:0000259" key="2">
    <source>
        <dbReference type="PROSITE" id="PS50822"/>
    </source>
</evidence>
<evidence type="ECO:0000256" key="1">
    <source>
        <dbReference type="SAM" id="MobiDB-lite"/>
    </source>
</evidence>
<dbReference type="SUPFAM" id="SSF101690">
    <property type="entry name" value="PAZ domain"/>
    <property type="match status" value="1"/>
</dbReference>
<dbReference type="CDD" id="cd04657">
    <property type="entry name" value="Piwi_ago-like"/>
    <property type="match status" value="1"/>
</dbReference>
<evidence type="ECO:0000313" key="4">
    <source>
        <dbReference type="Proteomes" id="UP000001056"/>
    </source>
</evidence>
<dbReference type="HOGENOM" id="CLU_004544_4_1_1"/>
<dbReference type="Pfam" id="PF08699">
    <property type="entry name" value="ArgoL1"/>
    <property type="match status" value="1"/>
</dbReference>
<feature type="region of interest" description="Disordered" evidence="1">
    <location>
        <begin position="1"/>
        <end position="82"/>
    </location>
</feature>
<dbReference type="InParanoid" id="Q2GSQ8"/>
<dbReference type="InterPro" id="IPR014811">
    <property type="entry name" value="ArgoL1"/>
</dbReference>
<dbReference type="Proteomes" id="UP000001056">
    <property type="component" value="Unassembled WGS sequence"/>
</dbReference>
<name>Q2GSQ8_CHAGB</name>
<feature type="region of interest" description="Disordered" evidence="1">
    <location>
        <begin position="98"/>
        <end position="133"/>
    </location>
</feature>
<dbReference type="InterPro" id="IPR036085">
    <property type="entry name" value="PAZ_dom_sf"/>
</dbReference>
<dbReference type="InterPro" id="IPR032474">
    <property type="entry name" value="Argonaute_N"/>
</dbReference>
<dbReference type="Pfam" id="PF16486">
    <property type="entry name" value="ArgoN"/>
    <property type="match status" value="1"/>
</dbReference>
<dbReference type="RefSeq" id="XP_001226923.1">
    <property type="nucleotide sequence ID" value="XM_001226922.1"/>
</dbReference>
<feature type="region of interest" description="Disordered" evidence="1">
    <location>
        <begin position="207"/>
        <end position="235"/>
    </location>
</feature>
<dbReference type="PROSITE" id="PS50822">
    <property type="entry name" value="PIWI"/>
    <property type="match status" value="1"/>
</dbReference>
<dbReference type="AlphaFoldDB" id="Q2GSQ8"/>
<dbReference type="InterPro" id="IPR003165">
    <property type="entry name" value="Piwi"/>
</dbReference>
<dbReference type="EMBL" id="CH408034">
    <property type="protein sequence ID" value="EAQ84982.1"/>
    <property type="molecule type" value="Genomic_DNA"/>
</dbReference>
<accession>Q2GSQ8</accession>
<dbReference type="InterPro" id="IPR045246">
    <property type="entry name" value="Piwi_ago-like"/>
</dbReference>
<feature type="compositionally biased region" description="Gly residues" evidence="1">
    <location>
        <begin position="98"/>
        <end position="117"/>
    </location>
</feature>
<feature type="domain" description="Piwi" evidence="2">
    <location>
        <begin position="651"/>
        <end position="970"/>
    </location>
</feature>
<dbReference type="InterPro" id="IPR032472">
    <property type="entry name" value="ArgoL2"/>
</dbReference>
<dbReference type="Pfam" id="PF16488">
    <property type="entry name" value="ArgoL2"/>
    <property type="match status" value="1"/>
</dbReference>
<dbReference type="InterPro" id="IPR036397">
    <property type="entry name" value="RNaseH_sf"/>
</dbReference>
<dbReference type="GO" id="GO:0003676">
    <property type="term" value="F:nucleic acid binding"/>
    <property type="evidence" value="ECO:0007669"/>
    <property type="project" value="InterPro"/>
</dbReference>
<dbReference type="Pfam" id="PF02171">
    <property type="entry name" value="Piwi"/>
    <property type="match status" value="1"/>
</dbReference>
<dbReference type="eggNOG" id="KOG1041">
    <property type="taxonomic scope" value="Eukaryota"/>
</dbReference>
<dbReference type="SMART" id="SM01163">
    <property type="entry name" value="DUF1785"/>
    <property type="match status" value="1"/>
</dbReference>
<reference evidence="4" key="1">
    <citation type="journal article" date="2015" name="Genome Announc.">
        <title>Draft genome sequence of the cellulolytic fungus Chaetomium globosum.</title>
        <authorList>
            <person name="Cuomo C.A."/>
            <person name="Untereiner W.A."/>
            <person name="Ma L.-J."/>
            <person name="Grabherr M."/>
            <person name="Birren B.W."/>
        </authorList>
    </citation>
    <scope>NUCLEOTIDE SEQUENCE [LARGE SCALE GENOMIC DNA]</scope>
    <source>
        <strain evidence="4">ATCC 6205 / CBS 148.51 / DSM 1962 / NBRC 6347 / NRRL 1970</strain>
    </source>
</reference>
<evidence type="ECO:0000313" key="3">
    <source>
        <dbReference type="EMBL" id="EAQ84982.1"/>
    </source>
</evidence>
<sequence length="1005" mass="109072">MSDNRGRGGRGRGGGGRGGGGRGGGGEFRGGGGQGNYAGGGYRGGGRGGGGGDNYQGGGRGGGGGGYQGGGGRGGGGYQGGGGGGGGYQGGGRGGGGGGGYQGGGRGGGRGGRGGYSGPEVFGFGQQIPQPDKNVTNLEDKWIKEQGQIESKMPALSVSDPSDGRALLPGRPGLGTNGERIVLWANYFKMDAKVAYLYRYDLRVSHTKMSEEEGEPAKKKVKAEGNEDANNGKREAKGNKLAKLIELALGQLPRNSVVATEYKQQLITKEKLELPADGHVPVTLVEPNRKDETWFVRFDGPSTINVQGLMDYLKLTEKDNDGVFPKYPEEIDALGVVLGHTPRSNAGTAAVGRNRFFAVDSTKDGQKMNPKSYIEILRGYVQSVRPATGRLLLNTNVTHGVFRKETRLEDLFRMNDVAHLNTRGGDPKTLVELHKLLSKTRIRCKIPADDGQLYVSERGAAGLARVGDGGKEEKDRPMFKPNSGRFGCPATVKFYLRPSDKPPPPGLVYDSWVKVDDYYRATLDNNELLANFGITVDKQLITVEGRELRPPPISYLKGNIAPTDGGWLMKGARICQPGRRIANWTYLTIGDGTSDRLKRAVLDFARFLNNDMGVPMNTQPAPANGYVSASNEQSLQNVFKKISTQKPQPDFLLVLIPNKDAVTYSNIKKCGDCLFGIPTVCCREEKITDPKGQKGYFANVGLKVNLKFGGVNHRVQDTTGLVAKTMFVGYDVTHPTNLSAGAAENAPSLVGLVASVDKDLAQWPAVTWANKARVEKVGQNDDGQFVRHFKDRLRLWQDSNNKQLPENIIIFRDGVSEGQFNMVLKDELPNIRQACRETYKAGKNSQPRISLIVSVKRHQTRFYPTDPSHMGRSKSPKEGTIVDRGVTNVRCWDFFLQAHASLQGTARPAHYTVLLDEIFRSKFGAKAADVLEKLTHDMCYAYGRATKAVSICPPAYYADLVATRARIHKDELFDDARTETGELSTRSTAMGRTVHDKLRNTMYYI</sequence>
<dbReference type="OMA" id="HELCYLF"/>
<dbReference type="OrthoDB" id="10252740at2759"/>
<feature type="compositionally biased region" description="Gly residues" evidence="1">
    <location>
        <begin position="11"/>
        <end position="82"/>
    </location>
</feature>
<dbReference type="SMART" id="SM00950">
    <property type="entry name" value="Piwi"/>
    <property type="match status" value="1"/>
</dbReference>
<dbReference type="Gene3D" id="3.40.50.2300">
    <property type="match status" value="1"/>
</dbReference>
<proteinExistence type="predicted"/>
<protein>
    <recommendedName>
        <fullName evidence="2">Piwi domain-containing protein</fullName>
    </recommendedName>
</protein>
<organism evidence="3 4">
    <name type="scientific">Chaetomium globosum (strain ATCC 6205 / CBS 148.51 / DSM 1962 / NBRC 6347 / NRRL 1970)</name>
    <name type="common">Soil fungus</name>
    <dbReference type="NCBI Taxonomy" id="306901"/>
    <lineage>
        <taxon>Eukaryota</taxon>
        <taxon>Fungi</taxon>
        <taxon>Dikarya</taxon>
        <taxon>Ascomycota</taxon>
        <taxon>Pezizomycotina</taxon>
        <taxon>Sordariomycetes</taxon>
        <taxon>Sordariomycetidae</taxon>
        <taxon>Sordariales</taxon>
        <taxon>Chaetomiaceae</taxon>
        <taxon>Chaetomium</taxon>
    </lineage>
</organism>
<keyword evidence="4" id="KW-1185">Reference proteome</keyword>
<dbReference type="SUPFAM" id="SSF53098">
    <property type="entry name" value="Ribonuclease H-like"/>
    <property type="match status" value="1"/>
</dbReference>
<dbReference type="Gene3D" id="3.30.420.10">
    <property type="entry name" value="Ribonuclease H-like superfamily/Ribonuclease H"/>
    <property type="match status" value="1"/>
</dbReference>
<dbReference type="PANTHER" id="PTHR22891">
    <property type="entry name" value="EUKARYOTIC TRANSLATION INITIATION FACTOR 2C"/>
    <property type="match status" value="1"/>
</dbReference>
<dbReference type="GeneID" id="4395300"/>
<gene>
    <name evidence="3" type="ORF">CHGG_08996</name>
</gene>
<dbReference type="InterPro" id="IPR012337">
    <property type="entry name" value="RNaseH-like_sf"/>
</dbReference>